<organism evidence="1 2">
    <name type="scientific">Gigaspora rosea</name>
    <dbReference type="NCBI Taxonomy" id="44941"/>
    <lineage>
        <taxon>Eukaryota</taxon>
        <taxon>Fungi</taxon>
        <taxon>Fungi incertae sedis</taxon>
        <taxon>Mucoromycota</taxon>
        <taxon>Glomeromycotina</taxon>
        <taxon>Glomeromycetes</taxon>
        <taxon>Diversisporales</taxon>
        <taxon>Gigasporaceae</taxon>
        <taxon>Gigaspora</taxon>
    </lineage>
</organism>
<protein>
    <recommendedName>
        <fullName evidence="3">OTU domain-containing protein</fullName>
    </recommendedName>
</protein>
<dbReference type="Proteomes" id="UP000266673">
    <property type="component" value="Unassembled WGS sequence"/>
</dbReference>
<sequence length="245" mass="27397">MVKAGAKPSRVYEAVKNENGTLTATRKDISNLIAILNFVGISNLGINCLQTFGIAGAWISGESEKTYSWIIEQLASLIFSDIFPLDDSFDKVIYLDRMMIAKEKWVVVYTSRIMHFGAMTTQHVEGFLDEQQKSALLGKHNEILEIPVTDLSKIKVPEKLTIYNPKSDGNCGFRSLAVAIRGKEKNWTLVQLAMNVSPRSREPSKITVPILWSESNFDNPNINFGTEMSKITNYSTKSAKTVIQI</sequence>
<evidence type="ECO:0008006" key="3">
    <source>
        <dbReference type="Google" id="ProtNLM"/>
    </source>
</evidence>
<dbReference type="OrthoDB" id="2379842at2759"/>
<comment type="caution">
    <text evidence="1">The sequence shown here is derived from an EMBL/GenBank/DDBJ whole genome shotgun (WGS) entry which is preliminary data.</text>
</comment>
<evidence type="ECO:0000313" key="1">
    <source>
        <dbReference type="EMBL" id="RIB18843.1"/>
    </source>
</evidence>
<reference evidence="1 2" key="1">
    <citation type="submission" date="2018-06" db="EMBL/GenBank/DDBJ databases">
        <title>Comparative genomics reveals the genomic features of Rhizophagus irregularis, R. cerebriforme, R. diaphanum and Gigaspora rosea, and their symbiotic lifestyle signature.</title>
        <authorList>
            <person name="Morin E."/>
            <person name="San Clemente H."/>
            <person name="Chen E.C.H."/>
            <person name="De La Providencia I."/>
            <person name="Hainaut M."/>
            <person name="Kuo A."/>
            <person name="Kohler A."/>
            <person name="Murat C."/>
            <person name="Tang N."/>
            <person name="Roy S."/>
            <person name="Loubradou J."/>
            <person name="Henrissat B."/>
            <person name="Grigoriev I.V."/>
            <person name="Corradi N."/>
            <person name="Roux C."/>
            <person name="Martin F.M."/>
        </authorList>
    </citation>
    <scope>NUCLEOTIDE SEQUENCE [LARGE SCALE GENOMIC DNA]</scope>
    <source>
        <strain evidence="1 2">DAOM 194757</strain>
    </source>
</reference>
<keyword evidence="2" id="KW-1185">Reference proteome</keyword>
<name>A0A397VG43_9GLOM</name>
<gene>
    <name evidence="1" type="ORF">C2G38_2183489</name>
</gene>
<evidence type="ECO:0000313" key="2">
    <source>
        <dbReference type="Proteomes" id="UP000266673"/>
    </source>
</evidence>
<dbReference type="EMBL" id="QKWP01000513">
    <property type="protein sequence ID" value="RIB18843.1"/>
    <property type="molecule type" value="Genomic_DNA"/>
</dbReference>
<accession>A0A397VG43</accession>
<dbReference type="AlphaFoldDB" id="A0A397VG43"/>
<proteinExistence type="predicted"/>